<keyword evidence="3" id="KW-1185">Reference proteome</keyword>
<proteinExistence type="predicted"/>
<dbReference type="EMBL" id="CP020811">
    <property type="protein sequence ID" value="ART74338.1"/>
    <property type="molecule type" value="Genomic_DNA"/>
</dbReference>
<accession>A0A1Y0CGC9</accession>
<feature type="compositionally biased region" description="Low complexity" evidence="1">
    <location>
        <begin position="114"/>
        <end position="144"/>
    </location>
</feature>
<evidence type="ECO:0000256" key="1">
    <source>
        <dbReference type="SAM" id="MobiDB-lite"/>
    </source>
</evidence>
<dbReference type="Proteomes" id="UP000195331">
    <property type="component" value="Plasmid unnamed2"/>
</dbReference>
<evidence type="ECO:0000313" key="2">
    <source>
        <dbReference type="EMBL" id="ART74338.1"/>
    </source>
</evidence>
<gene>
    <name evidence="2" type="ORF">BTO20_37585</name>
</gene>
<organism evidence="2 3">
    <name type="scientific">Mycobacterium dioxanotrophicus</name>
    <dbReference type="NCBI Taxonomy" id="482462"/>
    <lineage>
        <taxon>Bacteria</taxon>
        <taxon>Bacillati</taxon>
        <taxon>Actinomycetota</taxon>
        <taxon>Actinomycetes</taxon>
        <taxon>Mycobacteriales</taxon>
        <taxon>Mycobacteriaceae</taxon>
        <taxon>Mycobacterium</taxon>
    </lineage>
</organism>
<dbReference type="AlphaFoldDB" id="A0A1Y0CGC9"/>
<feature type="region of interest" description="Disordered" evidence="1">
    <location>
        <begin position="91"/>
        <end position="144"/>
    </location>
</feature>
<keyword evidence="2" id="KW-0614">Plasmid</keyword>
<evidence type="ECO:0000313" key="3">
    <source>
        <dbReference type="Proteomes" id="UP000195331"/>
    </source>
</evidence>
<geneLocation type="plasmid" evidence="2 3">
    <name>unnamed2</name>
</geneLocation>
<name>A0A1Y0CGC9_9MYCO</name>
<protein>
    <submittedName>
        <fullName evidence="2">Uncharacterized protein</fullName>
    </submittedName>
</protein>
<reference evidence="2 3" key="1">
    <citation type="submission" date="2017-04" db="EMBL/GenBank/DDBJ databases">
        <title>Whole Genome Sequence of 1,4-Dioxane Degrading Bacterium Mycobacterium dioxanotrophicus PH-06.</title>
        <authorList>
            <person name="He Y."/>
        </authorList>
    </citation>
    <scope>NUCLEOTIDE SEQUENCE [LARGE SCALE GENOMIC DNA]</scope>
    <source>
        <strain evidence="2 3">PH-06</strain>
        <plasmid evidence="2 3">unnamed2</plasmid>
    </source>
</reference>
<dbReference type="KEGG" id="mdx:BTO20_37585"/>
<sequence>MRITAMTDVSVPPLSRDQIFESFMRAAEQDTNQILRVSNLLGEVQSLKGKLLEAYDELVEVHSEAVSRAHVKAKLIELDLPEPGSLNIEALREKPKAAKRRASAARVRGDSASRKAAAKATSSVASGGSSEASPAPSVSEGQPA</sequence>